<gene>
    <name evidence="1" type="ORF">OS493_015369</name>
</gene>
<name>A0A9X0CTH0_9CNID</name>
<dbReference type="PANTHER" id="PTHR43404:SF1">
    <property type="entry name" value="MNN4P"/>
    <property type="match status" value="1"/>
</dbReference>
<sequence>MATCEDDFLAICQDDYCKEGKQEMTEVTPKSISFDMWNGCTPSNFRAKLGQNRAFKPICIYVLKQVTEYLSRLNIQYLVCGGTALSVYREDGKMICHDGDVDIAIFESDFSSVVQSLSSLSSMQDGYISLSDKCPVNGTSWFDADGNEICYSGSGGKRLKFYGTKKLWDHFGIRTDLRFDSSLAHLDVFTFGQHPDDTTCFCYNWNIPGRYDFRQKRFPKTCVLPLKTYNFEGVTVQGPYCLKTFLEVEYGYLGRDAMFDFASQLYMKIPESVYEKLPKKIKKIMANDNEMNEV</sequence>
<accession>A0A9X0CTH0</accession>
<dbReference type="Proteomes" id="UP001163046">
    <property type="component" value="Unassembled WGS sequence"/>
</dbReference>
<dbReference type="OrthoDB" id="5964170at2759"/>
<comment type="caution">
    <text evidence="1">The sequence shown here is derived from an EMBL/GenBank/DDBJ whole genome shotgun (WGS) entry which is preliminary data.</text>
</comment>
<dbReference type="EMBL" id="MU826833">
    <property type="protein sequence ID" value="KAJ7372914.1"/>
    <property type="molecule type" value="Genomic_DNA"/>
</dbReference>
<dbReference type="InterPro" id="IPR052942">
    <property type="entry name" value="LPS_cholinephosphotransferase"/>
</dbReference>
<organism evidence="1 2">
    <name type="scientific">Desmophyllum pertusum</name>
    <dbReference type="NCBI Taxonomy" id="174260"/>
    <lineage>
        <taxon>Eukaryota</taxon>
        <taxon>Metazoa</taxon>
        <taxon>Cnidaria</taxon>
        <taxon>Anthozoa</taxon>
        <taxon>Hexacorallia</taxon>
        <taxon>Scleractinia</taxon>
        <taxon>Caryophylliina</taxon>
        <taxon>Caryophylliidae</taxon>
        <taxon>Desmophyllum</taxon>
    </lineage>
</organism>
<protein>
    <submittedName>
        <fullName evidence="1">Uncharacterized protein</fullName>
    </submittedName>
</protein>
<dbReference type="PANTHER" id="PTHR43404">
    <property type="entry name" value="LIPOPOLYSACCHARIDE CHOLINEPHOSPHOTRANSFERASE LICD"/>
    <property type="match status" value="1"/>
</dbReference>
<evidence type="ECO:0000313" key="1">
    <source>
        <dbReference type="EMBL" id="KAJ7372914.1"/>
    </source>
</evidence>
<proteinExistence type="predicted"/>
<dbReference type="AlphaFoldDB" id="A0A9X0CTH0"/>
<reference evidence="1" key="1">
    <citation type="submission" date="2023-01" db="EMBL/GenBank/DDBJ databases">
        <title>Genome assembly of the deep-sea coral Lophelia pertusa.</title>
        <authorList>
            <person name="Herrera S."/>
            <person name="Cordes E."/>
        </authorList>
    </citation>
    <scope>NUCLEOTIDE SEQUENCE</scope>
    <source>
        <strain evidence="1">USNM1676648</strain>
        <tissue evidence="1">Polyp</tissue>
    </source>
</reference>
<evidence type="ECO:0000313" key="2">
    <source>
        <dbReference type="Proteomes" id="UP001163046"/>
    </source>
</evidence>
<keyword evidence="2" id="KW-1185">Reference proteome</keyword>